<accession>A0A835D0C4</accession>
<dbReference type="AlphaFoldDB" id="A0A835D0C4"/>
<gene>
    <name evidence="2" type="ORF">HHK36_030109</name>
</gene>
<dbReference type="InterPro" id="IPR057260">
    <property type="entry name" value="Ribosomal_L19e_C"/>
</dbReference>
<protein>
    <recommendedName>
        <fullName evidence="1">Large ribosomal subunit protein eL19 domain-containing protein</fullName>
    </recommendedName>
</protein>
<dbReference type="PANTHER" id="PTHR10722">
    <property type="entry name" value="60S RIBOSOMAL PROTEIN L19"/>
    <property type="match status" value="1"/>
</dbReference>
<dbReference type="GO" id="GO:0003723">
    <property type="term" value="F:RNA binding"/>
    <property type="evidence" value="ECO:0007669"/>
    <property type="project" value="InterPro"/>
</dbReference>
<dbReference type="SUPFAM" id="SSF48140">
    <property type="entry name" value="Ribosomal protein L19 (L19e)"/>
    <property type="match status" value="1"/>
</dbReference>
<organism evidence="2 3">
    <name type="scientific">Tetracentron sinense</name>
    <name type="common">Spur-leaf</name>
    <dbReference type="NCBI Taxonomy" id="13715"/>
    <lineage>
        <taxon>Eukaryota</taxon>
        <taxon>Viridiplantae</taxon>
        <taxon>Streptophyta</taxon>
        <taxon>Embryophyta</taxon>
        <taxon>Tracheophyta</taxon>
        <taxon>Spermatophyta</taxon>
        <taxon>Magnoliopsida</taxon>
        <taxon>Trochodendrales</taxon>
        <taxon>Trochodendraceae</taxon>
        <taxon>Tetracentron</taxon>
    </lineage>
</organism>
<dbReference type="Proteomes" id="UP000655225">
    <property type="component" value="Unassembled WGS sequence"/>
</dbReference>
<dbReference type="GO" id="GO:0006412">
    <property type="term" value="P:translation"/>
    <property type="evidence" value="ECO:0007669"/>
    <property type="project" value="InterPro"/>
</dbReference>
<dbReference type="GO" id="GO:0003735">
    <property type="term" value="F:structural constituent of ribosome"/>
    <property type="evidence" value="ECO:0007669"/>
    <property type="project" value="InterPro"/>
</dbReference>
<sequence>MSILRRLLHKYRESKKIDKRMYHDMYMKVKCNIFKNKRVLMESIRKSTAEKAREKILSDQFEVKINSKFYQEQPFRELRKPRSKTHVQAWLCHQREKAIVFQNVKACDGLLG</sequence>
<dbReference type="EMBL" id="JABCRI010000023">
    <property type="protein sequence ID" value="KAF8378760.1"/>
    <property type="molecule type" value="Genomic_DNA"/>
</dbReference>
<dbReference type="Pfam" id="PF25476">
    <property type="entry name" value="Ribosomal_L19e_C"/>
    <property type="match status" value="1"/>
</dbReference>
<dbReference type="Gene3D" id="1.10.1200.240">
    <property type="match status" value="1"/>
</dbReference>
<dbReference type="GO" id="GO:0022625">
    <property type="term" value="C:cytosolic large ribosomal subunit"/>
    <property type="evidence" value="ECO:0007669"/>
    <property type="project" value="InterPro"/>
</dbReference>
<comment type="caution">
    <text evidence="2">The sequence shown here is derived from an EMBL/GenBank/DDBJ whole genome shotgun (WGS) entry which is preliminary data.</text>
</comment>
<dbReference type="OrthoDB" id="5407653at2759"/>
<proteinExistence type="predicted"/>
<dbReference type="InterPro" id="IPR035970">
    <property type="entry name" value="60S_ribosomal_eL19_sf"/>
</dbReference>
<keyword evidence="3" id="KW-1185">Reference proteome</keyword>
<evidence type="ECO:0000259" key="1">
    <source>
        <dbReference type="SMART" id="SM01416"/>
    </source>
</evidence>
<dbReference type="SMART" id="SM01416">
    <property type="entry name" value="Ribosomal_L19e"/>
    <property type="match status" value="1"/>
</dbReference>
<dbReference type="InterPro" id="IPR000196">
    <property type="entry name" value="Ribosomal_eL19_dom"/>
</dbReference>
<evidence type="ECO:0000313" key="2">
    <source>
        <dbReference type="EMBL" id="KAF8378760.1"/>
    </source>
</evidence>
<reference evidence="2 3" key="1">
    <citation type="submission" date="2020-04" db="EMBL/GenBank/DDBJ databases">
        <title>Plant Genome Project.</title>
        <authorList>
            <person name="Zhang R.-G."/>
        </authorList>
    </citation>
    <scope>NUCLEOTIDE SEQUENCE [LARGE SCALE GENOMIC DNA]</scope>
    <source>
        <strain evidence="2">YNK0</strain>
        <tissue evidence="2">Leaf</tissue>
    </source>
</reference>
<name>A0A835D0C4_TETSI</name>
<dbReference type="InterPro" id="IPR039547">
    <property type="entry name" value="Ribosomal_eL19"/>
</dbReference>
<feature type="domain" description="Large ribosomal subunit protein eL19" evidence="1">
    <location>
        <begin position="1"/>
        <end position="48"/>
    </location>
</feature>
<evidence type="ECO:0000313" key="3">
    <source>
        <dbReference type="Proteomes" id="UP000655225"/>
    </source>
</evidence>